<gene>
    <name evidence="2" type="ORF">H9980_06205</name>
</gene>
<dbReference type="PANTHER" id="PTHR33361:SF2">
    <property type="entry name" value="DUF885 DOMAIN-CONTAINING PROTEIN"/>
    <property type="match status" value="1"/>
</dbReference>
<protein>
    <submittedName>
        <fullName evidence="2">DUF885 domain-containing protein</fullName>
    </submittedName>
</protein>
<proteinExistence type="predicted"/>
<reference evidence="2" key="1">
    <citation type="journal article" date="2021" name="PeerJ">
        <title>Extensive microbial diversity within the chicken gut microbiome revealed by metagenomics and culture.</title>
        <authorList>
            <person name="Gilroy R."/>
            <person name="Ravi A."/>
            <person name="Getino M."/>
            <person name="Pursley I."/>
            <person name="Horton D.L."/>
            <person name="Alikhan N.F."/>
            <person name="Baker D."/>
            <person name="Gharbi K."/>
            <person name="Hall N."/>
            <person name="Watson M."/>
            <person name="Adriaenssens E.M."/>
            <person name="Foster-Nyarko E."/>
            <person name="Jarju S."/>
            <person name="Secka A."/>
            <person name="Antonio M."/>
            <person name="Oren A."/>
            <person name="Chaudhuri R.R."/>
            <person name="La Ragione R."/>
            <person name="Hildebrand F."/>
            <person name="Pallen M.J."/>
        </authorList>
    </citation>
    <scope>NUCLEOTIDE SEQUENCE</scope>
    <source>
        <strain evidence="2">ChiGjej1B1-14440</strain>
    </source>
</reference>
<comment type="caution">
    <text evidence="2">The sequence shown here is derived from an EMBL/GenBank/DDBJ whole genome shotgun (WGS) entry which is preliminary data.</text>
</comment>
<feature type="chain" id="PRO_5039323275" evidence="1">
    <location>
        <begin position="27"/>
        <end position="598"/>
    </location>
</feature>
<reference evidence="2" key="2">
    <citation type="submission" date="2021-04" db="EMBL/GenBank/DDBJ databases">
        <authorList>
            <person name="Gilroy R."/>
        </authorList>
    </citation>
    <scope>NUCLEOTIDE SEQUENCE</scope>
    <source>
        <strain evidence="2">ChiGjej1B1-14440</strain>
    </source>
</reference>
<feature type="signal peptide" evidence="1">
    <location>
        <begin position="1"/>
        <end position="26"/>
    </location>
</feature>
<dbReference type="AlphaFoldDB" id="A0A9D1XM30"/>
<dbReference type="EMBL" id="DXET01000139">
    <property type="protein sequence ID" value="HIX81547.1"/>
    <property type="molecule type" value="Genomic_DNA"/>
</dbReference>
<dbReference type="PANTHER" id="PTHR33361">
    <property type="entry name" value="GLR0591 PROTEIN"/>
    <property type="match status" value="1"/>
</dbReference>
<evidence type="ECO:0000313" key="2">
    <source>
        <dbReference type="EMBL" id="HIX81547.1"/>
    </source>
</evidence>
<dbReference type="PROSITE" id="PS51257">
    <property type="entry name" value="PROKAR_LIPOPROTEIN"/>
    <property type="match status" value="1"/>
</dbReference>
<accession>A0A9D1XM30</accession>
<dbReference type="Proteomes" id="UP000886724">
    <property type="component" value="Unassembled WGS sequence"/>
</dbReference>
<sequence>MNKIKQLTTILLALILTISISGCSNQNSGDADKMQTEFDQFIKQEFIDTMESDYTSLHSFIENPENFGIDLNNVEIGFGSGYSEEELEEAKKTTEETAERFAEFDRDLLTAKQQETYDIYQNTLELALESNDDKYDYIAPAFETATGAYCQIPTMLTDWTVRNEQDVKDLITLVDDTDRYIQSLLDYLKVQEEKDTLSINVNDVVEYCQGIVDAKDNSPILQALNEKIDALNLDENQKNTYKQQLSTTFNDSFITAYQNIIDTVNGLDKNKINDGGLANIENGKEYYQLLLQNATASSKTVTEIQLEFEDAMDDCLKEMQSLIISNPSISSVVQNNFGSIKTNYNSYEEMMQDLATEIQEDFPDIGTIDYQIAQIDPSLANNSVAAYYNLPALDSKAANQIRVNSDNNEIDISAVDTFQTIAHEGLPGHMYQVNYSYLNLDNNYRKVLASNPSYQEGWAVYVQYYCNKYLSQQVNSDILELMKYNNIYSYYAMILCDIGIHYEGWDLDEFKDNLADLGFVINDDDSLELQYNQLKDNPTIFVPYYYGYLQFSNLETTAKEELGKKFNDIEFHEALLTSGCAPFTIVEKNVENYIETNK</sequence>
<dbReference type="Pfam" id="PF05960">
    <property type="entry name" value="DUF885"/>
    <property type="match status" value="1"/>
</dbReference>
<organism evidence="2 3">
    <name type="scientific">Candidatus Erysipelatoclostridium merdavium</name>
    <dbReference type="NCBI Taxonomy" id="2838566"/>
    <lineage>
        <taxon>Bacteria</taxon>
        <taxon>Bacillati</taxon>
        <taxon>Bacillota</taxon>
        <taxon>Erysipelotrichia</taxon>
        <taxon>Erysipelotrichales</taxon>
        <taxon>Erysipelotrichales incertae sedis</taxon>
    </lineage>
</organism>
<dbReference type="InterPro" id="IPR010281">
    <property type="entry name" value="DUF885"/>
</dbReference>
<name>A0A9D1XM30_9FIRM</name>
<keyword evidence="1" id="KW-0732">Signal</keyword>
<evidence type="ECO:0000313" key="3">
    <source>
        <dbReference type="Proteomes" id="UP000886724"/>
    </source>
</evidence>
<evidence type="ECO:0000256" key="1">
    <source>
        <dbReference type="SAM" id="SignalP"/>
    </source>
</evidence>